<dbReference type="EMBL" id="JAIWYP010000003">
    <property type="protein sequence ID" value="KAH3852446.1"/>
    <property type="molecule type" value="Genomic_DNA"/>
</dbReference>
<dbReference type="AlphaFoldDB" id="A0A9D4L8J6"/>
<evidence type="ECO:0000313" key="1">
    <source>
        <dbReference type="EMBL" id="KAH3852446.1"/>
    </source>
</evidence>
<reference evidence="1" key="1">
    <citation type="journal article" date="2019" name="bioRxiv">
        <title>The Genome of the Zebra Mussel, Dreissena polymorpha: A Resource for Invasive Species Research.</title>
        <authorList>
            <person name="McCartney M.A."/>
            <person name="Auch B."/>
            <person name="Kono T."/>
            <person name="Mallez S."/>
            <person name="Zhang Y."/>
            <person name="Obille A."/>
            <person name="Becker A."/>
            <person name="Abrahante J.E."/>
            <person name="Garbe J."/>
            <person name="Badalamenti J.P."/>
            <person name="Herman A."/>
            <person name="Mangelson H."/>
            <person name="Liachko I."/>
            <person name="Sullivan S."/>
            <person name="Sone E.D."/>
            <person name="Koren S."/>
            <person name="Silverstein K.A.T."/>
            <person name="Beckman K.B."/>
            <person name="Gohl D.M."/>
        </authorList>
    </citation>
    <scope>NUCLEOTIDE SEQUENCE</scope>
    <source>
        <strain evidence="1">Duluth1</strain>
        <tissue evidence="1">Whole animal</tissue>
    </source>
</reference>
<keyword evidence="2" id="KW-1185">Reference proteome</keyword>
<organism evidence="1 2">
    <name type="scientific">Dreissena polymorpha</name>
    <name type="common">Zebra mussel</name>
    <name type="synonym">Mytilus polymorpha</name>
    <dbReference type="NCBI Taxonomy" id="45954"/>
    <lineage>
        <taxon>Eukaryota</taxon>
        <taxon>Metazoa</taxon>
        <taxon>Spiralia</taxon>
        <taxon>Lophotrochozoa</taxon>
        <taxon>Mollusca</taxon>
        <taxon>Bivalvia</taxon>
        <taxon>Autobranchia</taxon>
        <taxon>Heteroconchia</taxon>
        <taxon>Euheterodonta</taxon>
        <taxon>Imparidentia</taxon>
        <taxon>Neoheterodontei</taxon>
        <taxon>Myida</taxon>
        <taxon>Dreissenoidea</taxon>
        <taxon>Dreissenidae</taxon>
        <taxon>Dreissena</taxon>
    </lineage>
</organism>
<evidence type="ECO:0000313" key="2">
    <source>
        <dbReference type="Proteomes" id="UP000828390"/>
    </source>
</evidence>
<proteinExistence type="predicted"/>
<accession>A0A9D4L8J6</accession>
<protein>
    <submittedName>
        <fullName evidence="1">Uncharacterized protein</fullName>
    </submittedName>
</protein>
<name>A0A9D4L8J6_DREPO</name>
<comment type="caution">
    <text evidence="1">The sequence shown here is derived from an EMBL/GenBank/DDBJ whole genome shotgun (WGS) entry which is preliminary data.</text>
</comment>
<sequence>MGAPEVSSDGSLAPDVPLAHSVSVGIPEIALFGRWPCSVTVVGRGSAPEVPIAHNDCMSVPEVSSDGRFAPDVPLTHSVGVGVPEMPCSDGTWCRKFC</sequence>
<dbReference type="Proteomes" id="UP000828390">
    <property type="component" value="Unassembled WGS sequence"/>
</dbReference>
<reference evidence="1" key="2">
    <citation type="submission" date="2020-11" db="EMBL/GenBank/DDBJ databases">
        <authorList>
            <person name="McCartney M.A."/>
            <person name="Auch B."/>
            <person name="Kono T."/>
            <person name="Mallez S."/>
            <person name="Becker A."/>
            <person name="Gohl D.M."/>
            <person name="Silverstein K.A.T."/>
            <person name="Koren S."/>
            <person name="Bechman K.B."/>
            <person name="Herman A."/>
            <person name="Abrahante J.E."/>
            <person name="Garbe J."/>
        </authorList>
    </citation>
    <scope>NUCLEOTIDE SEQUENCE</scope>
    <source>
        <strain evidence="1">Duluth1</strain>
        <tissue evidence="1">Whole animal</tissue>
    </source>
</reference>
<gene>
    <name evidence="1" type="ORF">DPMN_094956</name>
</gene>